<dbReference type="EMBL" id="LACC01000021">
    <property type="protein sequence ID" value="KJZ44458.1"/>
    <property type="molecule type" value="Genomic_DNA"/>
</dbReference>
<organism evidence="1 2">
    <name type="scientific">Pseudomonas fluorescens</name>
    <dbReference type="NCBI Taxonomy" id="294"/>
    <lineage>
        <taxon>Bacteria</taxon>
        <taxon>Pseudomonadati</taxon>
        <taxon>Pseudomonadota</taxon>
        <taxon>Gammaproteobacteria</taxon>
        <taxon>Pseudomonadales</taxon>
        <taxon>Pseudomonadaceae</taxon>
        <taxon>Pseudomonas</taxon>
    </lineage>
</organism>
<dbReference type="Proteomes" id="UP000033588">
    <property type="component" value="Unassembled WGS sequence"/>
</dbReference>
<dbReference type="AlphaFoldDB" id="A0A0F4TJ57"/>
<name>A0A0F4TJ57_PSEFL</name>
<evidence type="ECO:0000313" key="1">
    <source>
        <dbReference type="EMBL" id="KJZ44458.1"/>
    </source>
</evidence>
<proteinExistence type="predicted"/>
<sequence length="75" mass="8870">MTSFWIVKHLDVIEYITTSILPRGVDFSLDSFPFQQLEKLSATALSWQLPRRLMLATRLLAFKKLRQSELLYWLP</sequence>
<protein>
    <submittedName>
        <fullName evidence="1">Uncharacterized protein</fullName>
    </submittedName>
</protein>
<evidence type="ECO:0000313" key="2">
    <source>
        <dbReference type="Proteomes" id="UP000033588"/>
    </source>
</evidence>
<gene>
    <name evidence="1" type="ORF">VC35_16625</name>
</gene>
<accession>A0A0F4TJ57</accession>
<comment type="caution">
    <text evidence="1">The sequence shown here is derived from an EMBL/GenBank/DDBJ whole genome shotgun (WGS) entry which is preliminary data.</text>
</comment>
<reference evidence="1 2" key="1">
    <citation type="submission" date="2015-03" db="EMBL/GenBank/DDBJ databases">
        <title>Comparative genomics of Pseudomonas insights into diversity of traits involved in vanlence and defense.</title>
        <authorList>
            <person name="Qin Y."/>
        </authorList>
    </citation>
    <scope>NUCLEOTIDE SEQUENCE [LARGE SCALE GENOMIC DNA]</scope>
    <source>
        <strain evidence="1 2">C8</strain>
    </source>
</reference>